<proteinExistence type="inferred from homology"/>
<dbReference type="InterPro" id="IPR001959">
    <property type="entry name" value="Transposase"/>
</dbReference>
<reference evidence="6 7" key="1">
    <citation type="submission" date="2023-12" db="EMBL/GenBank/DDBJ databases">
        <title>Baltic Sea Cyanobacteria.</title>
        <authorList>
            <person name="Delbaje E."/>
            <person name="Fewer D.P."/>
            <person name="Shishido T.K."/>
        </authorList>
    </citation>
    <scope>NUCLEOTIDE SEQUENCE [LARGE SCALE GENOMIC DNA]</scope>
    <source>
        <strain evidence="6 7">CCNP 1315</strain>
    </source>
</reference>
<evidence type="ECO:0000259" key="5">
    <source>
        <dbReference type="Pfam" id="PF01385"/>
    </source>
</evidence>
<feature type="domain" description="Probable transposase IS891/IS1136/IS1341" evidence="5">
    <location>
        <begin position="177"/>
        <end position="285"/>
    </location>
</feature>
<gene>
    <name evidence="6" type="ORF">VB854_00045</name>
</gene>
<evidence type="ECO:0000256" key="1">
    <source>
        <dbReference type="ARBA" id="ARBA00008761"/>
    </source>
</evidence>
<protein>
    <submittedName>
        <fullName evidence="6">Transposase</fullName>
    </submittedName>
</protein>
<evidence type="ECO:0000313" key="7">
    <source>
        <dbReference type="Proteomes" id="UP001301728"/>
    </source>
</evidence>
<keyword evidence="7" id="KW-1185">Reference proteome</keyword>
<keyword evidence="3" id="KW-0238">DNA-binding</keyword>
<evidence type="ECO:0000256" key="4">
    <source>
        <dbReference type="ARBA" id="ARBA00023172"/>
    </source>
</evidence>
<accession>A0ABU5TR38</accession>
<dbReference type="InterPro" id="IPR010095">
    <property type="entry name" value="Cas12f1-like_TNB"/>
</dbReference>
<dbReference type="RefSeq" id="WP_323273920.1">
    <property type="nucleotide sequence ID" value="NZ_JAYGHT010000001.1"/>
</dbReference>
<keyword evidence="4" id="KW-0233">DNA recombination</keyword>
<name>A0ABU5TR38_9CYAN</name>
<dbReference type="NCBIfam" id="NF040570">
    <property type="entry name" value="guided_TnpB"/>
    <property type="match status" value="1"/>
</dbReference>
<comment type="caution">
    <text evidence="6">The sequence shown here is derived from an EMBL/GenBank/DDBJ whole genome shotgun (WGS) entry which is preliminary data.</text>
</comment>
<evidence type="ECO:0000256" key="3">
    <source>
        <dbReference type="ARBA" id="ARBA00023125"/>
    </source>
</evidence>
<dbReference type="Pfam" id="PF01385">
    <property type="entry name" value="OrfB_IS605"/>
    <property type="match status" value="1"/>
</dbReference>
<organism evidence="6 7">
    <name type="scientific">Limnoraphis robusta CCNP1315</name>
    <dbReference type="NCBI Taxonomy" id="3110306"/>
    <lineage>
        <taxon>Bacteria</taxon>
        <taxon>Bacillati</taxon>
        <taxon>Cyanobacteriota</taxon>
        <taxon>Cyanophyceae</taxon>
        <taxon>Oscillatoriophycideae</taxon>
        <taxon>Oscillatoriales</taxon>
        <taxon>Sirenicapillariaceae</taxon>
        <taxon>Limnoraphis</taxon>
    </lineage>
</organism>
<keyword evidence="2" id="KW-0815">Transposition</keyword>
<dbReference type="EMBL" id="JAYGHT010000001">
    <property type="protein sequence ID" value="MEA5517329.1"/>
    <property type="molecule type" value="Genomic_DNA"/>
</dbReference>
<comment type="similarity">
    <text evidence="1">In the C-terminal section; belongs to the transposase 35 family.</text>
</comment>
<dbReference type="NCBIfam" id="TIGR01766">
    <property type="entry name" value="IS200/IS605 family accessory protein TnpB-like domain"/>
    <property type="match status" value="1"/>
</dbReference>
<sequence>MRLYGCQQHLINSNQEVAAILEYICSESNKLINCGIYLCRQMFFKANHFLSKYDLDKRLKNNPHFKALRSACAQQTLHGVVESFNSYKKLIRMYKRGELTNKPKLPKYRKKGGLAVVSYPKRWVKLTDGHLQFSLGKQVKAWFGIDSFTLPMPTNLSFNAIKEFRFIPRNNSFYLEFVYEQSEVKQVEQSEHILGIDPGLNNWLTCVSTTGKSFIIDGKKVKSQNQWYNKQVAQLKTGKEQGYWDEHLASITEKRNRQMRDNVNKAARFIINWCLKNKVSTIVFGWNQRHKDSINMGKKNNQSFVQIPTAKLKSRIAQLCEQHGIEFIETEESYTSKASFLDSDILPTFGEKPIGWTSSGKRVQRGLFRGSRGQLINADCNGAANIIRKSKVSTQHLAKVVRGVLSLPHRYFLGSLSRSYRKQYCEADFNLSSNSA</sequence>
<dbReference type="Proteomes" id="UP001301728">
    <property type="component" value="Unassembled WGS sequence"/>
</dbReference>
<evidence type="ECO:0000256" key="2">
    <source>
        <dbReference type="ARBA" id="ARBA00022578"/>
    </source>
</evidence>
<evidence type="ECO:0000313" key="6">
    <source>
        <dbReference type="EMBL" id="MEA5517329.1"/>
    </source>
</evidence>